<dbReference type="Gene3D" id="2.30.130.30">
    <property type="entry name" value="Hypothetical protein"/>
    <property type="match status" value="1"/>
</dbReference>
<dbReference type="EMBL" id="CAMXCT020000876">
    <property type="protein sequence ID" value="CAL1137643.1"/>
    <property type="molecule type" value="Genomic_DNA"/>
</dbReference>
<gene>
    <name evidence="1" type="ORF">C1SCF055_LOCUS11811</name>
    <name evidence="2" type="ORF">C1SCF055_LOCUS32094</name>
</gene>
<dbReference type="EMBL" id="CAMXCT010000876">
    <property type="protein sequence ID" value="CAI3984268.1"/>
    <property type="molecule type" value="Genomic_DNA"/>
</dbReference>
<keyword evidence="4" id="KW-1185">Reference proteome</keyword>
<name>A0A9P1C3T3_9DINO</name>
<evidence type="ECO:0000313" key="2">
    <source>
        <dbReference type="EMBL" id="CAI4006454.1"/>
    </source>
</evidence>
<dbReference type="EMBL" id="CAMXCT030000876">
    <property type="protein sequence ID" value="CAL4771580.1"/>
    <property type="molecule type" value="Genomic_DNA"/>
</dbReference>
<organism evidence="1">
    <name type="scientific">Cladocopium goreaui</name>
    <dbReference type="NCBI Taxonomy" id="2562237"/>
    <lineage>
        <taxon>Eukaryota</taxon>
        <taxon>Sar</taxon>
        <taxon>Alveolata</taxon>
        <taxon>Dinophyceae</taxon>
        <taxon>Suessiales</taxon>
        <taxon>Symbiodiniaceae</taxon>
        <taxon>Cladocopium</taxon>
    </lineage>
</organism>
<comment type="caution">
    <text evidence="1">The sequence shown here is derived from an EMBL/GenBank/DDBJ whole genome shotgun (WGS) entry which is preliminary data.</text>
</comment>
<dbReference type="Proteomes" id="UP001152797">
    <property type="component" value="Unassembled WGS sequence"/>
</dbReference>
<dbReference type="AlphaFoldDB" id="A0A9P1C3T3"/>
<dbReference type="SUPFAM" id="SSF88697">
    <property type="entry name" value="PUA domain-like"/>
    <property type="match status" value="1"/>
</dbReference>
<evidence type="ECO:0000313" key="4">
    <source>
        <dbReference type="Proteomes" id="UP001152797"/>
    </source>
</evidence>
<dbReference type="InterPro" id="IPR015947">
    <property type="entry name" value="PUA-like_sf"/>
</dbReference>
<evidence type="ECO:0008006" key="5">
    <source>
        <dbReference type="Google" id="ProtNLM"/>
    </source>
</evidence>
<proteinExistence type="predicted"/>
<reference evidence="1" key="1">
    <citation type="submission" date="2022-10" db="EMBL/GenBank/DDBJ databases">
        <authorList>
            <person name="Chen Y."/>
            <person name="Dougan E. K."/>
            <person name="Chan C."/>
            <person name="Rhodes N."/>
            <person name="Thang M."/>
        </authorList>
    </citation>
    <scope>NUCLEOTIDE SEQUENCE</scope>
</reference>
<accession>A0A9P1C3T3</accession>
<sequence>MPSQQLPLLDAPWPAPGDRVLLLKKRWLDMIVSGEKVVEVRGQRLKPGPAWLACGPYVYAIVEFDAAQQAPDLATFQQRWPEHRLVAAQLPYATTWLWPILSVRSLPRPVARKTRPGPVTWDKFAT</sequence>
<protein>
    <recommendedName>
        <fullName evidence="5">ASCH domain-containing protein</fullName>
    </recommendedName>
</protein>
<reference evidence="3" key="2">
    <citation type="submission" date="2024-04" db="EMBL/GenBank/DDBJ databases">
        <authorList>
            <person name="Chen Y."/>
            <person name="Shah S."/>
            <person name="Dougan E. K."/>
            <person name="Thang M."/>
            <person name="Chan C."/>
        </authorList>
    </citation>
    <scope>NUCLEOTIDE SEQUENCE [LARGE SCALE GENOMIC DNA]</scope>
</reference>
<dbReference type="EMBL" id="CAMXCT010003825">
    <property type="protein sequence ID" value="CAI4006454.1"/>
    <property type="molecule type" value="Genomic_DNA"/>
</dbReference>
<dbReference type="EMBL" id="CAMXCT030003825">
    <property type="protein sequence ID" value="CAL4793766.1"/>
    <property type="molecule type" value="Genomic_DNA"/>
</dbReference>
<evidence type="ECO:0000313" key="1">
    <source>
        <dbReference type="EMBL" id="CAI3984268.1"/>
    </source>
</evidence>
<dbReference type="EMBL" id="CAMXCT020003825">
    <property type="protein sequence ID" value="CAL1159829.1"/>
    <property type="molecule type" value="Genomic_DNA"/>
</dbReference>
<evidence type="ECO:0000313" key="3">
    <source>
        <dbReference type="EMBL" id="CAL1137643.1"/>
    </source>
</evidence>
<dbReference type="OrthoDB" id="419227at2759"/>